<reference evidence="1" key="1">
    <citation type="submission" date="2021-05" db="EMBL/GenBank/DDBJ databases">
        <authorList>
            <person name="Pan Q."/>
            <person name="Jouanno E."/>
            <person name="Zahm M."/>
            <person name="Klopp C."/>
            <person name="Cabau C."/>
            <person name="Louis A."/>
            <person name="Berthelot C."/>
            <person name="Parey E."/>
            <person name="Roest Crollius H."/>
            <person name="Montfort J."/>
            <person name="Robinson-Rechavi M."/>
            <person name="Bouchez O."/>
            <person name="Lampietro C."/>
            <person name="Lopez Roques C."/>
            <person name="Donnadieu C."/>
            <person name="Postlethwait J."/>
            <person name="Bobe J."/>
            <person name="Dillon D."/>
            <person name="Chandos A."/>
            <person name="von Hippel F."/>
            <person name="Guiguen Y."/>
        </authorList>
    </citation>
    <scope>NUCLEOTIDE SEQUENCE</scope>
    <source>
        <strain evidence="1">YG-Jan2019</strain>
    </source>
</reference>
<protein>
    <submittedName>
        <fullName evidence="1">Uncharacterized protein</fullName>
    </submittedName>
</protein>
<organism evidence="1 2">
    <name type="scientific">Dallia pectoralis</name>
    <name type="common">Alaska blackfish</name>
    <dbReference type="NCBI Taxonomy" id="75939"/>
    <lineage>
        <taxon>Eukaryota</taxon>
        <taxon>Metazoa</taxon>
        <taxon>Chordata</taxon>
        <taxon>Craniata</taxon>
        <taxon>Vertebrata</taxon>
        <taxon>Euteleostomi</taxon>
        <taxon>Actinopterygii</taxon>
        <taxon>Neopterygii</taxon>
        <taxon>Teleostei</taxon>
        <taxon>Protacanthopterygii</taxon>
        <taxon>Esociformes</taxon>
        <taxon>Umbridae</taxon>
        <taxon>Dallia</taxon>
    </lineage>
</organism>
<dbReference type="Proteomes" id="UP001157502">
    <property type="component" value="Chromosome 28"/>
</dbReference>
<name>A0ACC2FGC5_DALPE</name>
<evidence type="ECO:0000313" key="1">
    <source>
        <dbReference type="EMBL" id="KAJ7990379.1"/>
    </source>
</evidence>
<proteinExistence type="predicted"/>
<dbReference type="EMBL" id="CM055755">
    <property type="protein sequence ID" value="KAJ7990379.1"/>
    <property type="molecule type" value="Genomic_DNA"/>
</dbReference>
<gene>
    <name evidence="1" type="ORF">DPEC_G00299680</name>
</gene>
<accession>A0ACC2FGC5</accession>
<evidence type="ECO:0000313" key="2">
    <source>
        <dbReference type="Proteomes" id="UP001157502"/>
    </source>
</evidence>
<keyword evidence="2" id="KW-1185">Reference proteome</keyword>
<comment type="caution">
    <text evidence="1">The sequence shown here is derived from an EMBL/GenBank/DDBJ whole genome shotgun (WGS) entry which is preliminary data.</text>
</comment>
<sequence length="481" mass="51515">MALLDSGSRWTEVKGPTHTSSSPDTDNQADGSDRPLNPAKQVPARPGKHRKPMTATKVQTKKSPPNKKNIILTVLAVLVVLGILVTCGYFIKLLIDSKYFYCSRSVKFISLDLACNGKPDCAGGEDELACVTNLTVSTIFPVRLASQSNVLQIYSAGTGWRSVCSEGWTQQHTLKACQNLGYTNKPRSSNTSVASLTPSLKNGPFSTVRGSAGTTPINQTVIDSQACSSGTVISLSCSECGVQGPSDRIVGGVDTTIYGWPWQVSLRSNGQHTCGGTLVSPRWVVTAAHCFSGSKKTLSRWTVLSGNTYLSALGGSSVDMIIVNGQYNAEHNDYDVAMMRLATPVSMAEYRRPVCLPPKDLGLAAGASMTVTGWGYLEEKGQVSNVLQKANIPLIDQAVCAGPTVYADAVTPRMLCAGYLQGKVDACQGDSGGPLVHQSERWMLVGIVSWGIGCARQNLPGVYCNVDQMLNWIYTVMEKKQ</sequence>